<reference evidence="2" key="1">
    <citation type="journal article" date="2022" name="bioRxiv">
        <title>Sequencing and chromosome-scale assembly of the giantPleurodeles waltlgenome.</title>
        <authorList>
            <person name="Brown T."/>
            <person name="Elewa A."/>
            <person name="Iarovenko S."/>
            <person name="Subramanian E."/>
            <person name="Araus A.J."/>
            <person name="Petzold A."/>
            <person name="Susuki M."/>
            <person name="Suzuki K.-i.T."/>
            <person name="Hayashi T."/>
            <person name="Toyoda A."/>
            <person name="Oliveira C."/>
            <person name="Osipova E."/>
            <person name="Leigh N.D."/>
            <person name="Simon A."/>
            <person name="Yun M.H."/>
        </authorList>
    </citation>
    <scope>NUCLEOTIDE SEQUENCE</scope>
    <source>
        <strain evidence="2">20211129_DDA</strain>
        <tissue evidence="2">Liver</tissue>
    </source>
</reference>
<organism evidence="2 3">
    <name type="scientific">Pleurodeles waltl</name>
    <name type="common">Iberian ribbed newt</name>
    <dbReference type="NCBI Taxonomy" id="8319"/>
    <lineage>
        <taxon>Eukaryota</taxon>
        <taxon>Metazoa</taxon>
        <taxon>Chordata</taxon>
        <taxon>Craniata</taxon>
        <taxon>Vertebrata</taxon>
        <taxon>Euteleostomi</taxon>
        <taxon>Amphibia</taxon>
        <taxon>Batrachia</taxon>
        <taxon>Caudata</taxon>
        <taxon>Salamandroidea</taxon>
        <taxon>Salamandridae</taxon>
        <taxon>Pleurodelinae</taxon>
        <taxon>Pleurodeles</taxon>
    </lineage>
</organism>
<accession>A0AAV7NSJ1</accession>
<feature type="compositionally biased region" description="Basic and acidic residues" evidence="1">
    <location>
        <begin position="233"/>
        <end position="243"/>
    </location>
</feature>
<dbReference type="AlphaFoldDB" id="A0AAV7NSJ1"/>
<dbReference type="EMBL" id="JANPWB010000012">
    <property type="protein sequence ID" value="KAJ1118057.1"/>
    <property type="molecule type" value="Genomic_DNA"/>
</dbReference>
<evidence type="ECO:0000256" key="1">
    <source>
        <dbReference type="SAM" id="MobiDB-lite"/>
    </source>
</evidence>
<feature type="compositionally biased region" description="Basic and acidic residues" evidence="1">
    <location>
        <begin position="125"/>
        <end position="139"/>
    </location>
</feature>
<proteinExistence type="predicted"/>
<sequence>MADELEHGSARAYTLSLTSITLRELEVAYDGVGTMGTPRAGDQGCFWALWSRAVRGARRKRSLPGRERIGRRLESLDEGNRSGRKSPEPSLQCPRVTNSSRMGGRVEVAGRRKVVAGETTAHADSNTERERKENRMEKSRLERRFRGELDVKLKTTQGNESYQETEGRAEERQADVERYGRRGGVRRVPGGTWLTQERDHWCGHLRSVLKRVGKKGETKGQNTQGAHGSVTVEKSREIQERKSTTRGNTTEEEEEDNNSHTVLIQI</sequence>
<protein>
    <submittedName>
        <fullName evidence="2">Uncharacterized protein</fullName>
    </submittedName>
</protein>
<feature type="region of interest" description="Disordered" evidence="1">
    <location>
        <begin position="60"/>
        <end position="104"/>
    </location>
</feature>
<evidence type="ECO:0000313" key="3">
    <source>
        <dbReference type="Proteomes" id="UP001066276"/>
    </source>
</evidence>
<comment type="caution">
    <text evidence="2">The sequence shown here is derived from an EMBL/GenBank/DDBJ whole genome shotgun (WGS) entry which is preliminary data.</text>
</comment>
<dbReference type="Proteomes" id="UP001066276">
    <property type="component" value="Chromosome 8"/>
</dbReference>
<evidence type="ECO:0000313" key="2">
    <source>
        <dbReference type="EMBL" id="KAJ1118057.1"/>
    </source>
</evidence>
<feature type="compositionally biased region" description="Basic and acidic residues" evidence="1">
    <location>
        <begin position="64"/>
        <end position="87"/>
    </location>
</feature>
<keyword evidence="3" id="KW-1185">Reference proteome</keyword>
<name>A0AAV7NSJ1_PLEWA</name>
<feature type="region of interest" description="Disordered" evidence="1">
    <location>
        <begin position="117"/>
        <end position="139"/>
    </location>
</feature>
<gene>
    <name evidence="2" type="ORF">NDU88_006252</name>
</gene>
<feature type="region of interest" description="Disordered" evidence="1">
    <location>
        <begin position="213"/>
        <end position="266"/>
    </location>
</feature>